<dbReference type="EMBL" id="RBKT01000001">
    <property type="protein sequence ID" value="RKR88617.1"/>
    <property type="molecule type" value="Genomic_DNA"/>
</dbReference>
<keyword evidence="4" id="KW-0804">Transcription</keyword>
<dbReference type="Gene3D" id="1.10.357.10">
    <property type="entry name" value="Tetracycline Repressor, domain 2"/>
    <property type="match status" value="1"/>
</dbReference>
<dbReference type="SUPFAM" id="SSF48498">
    <property type="entry name" value="Tetracyclin repressor-like, C-terminal domain"/>
    <property type="match status" value="1"/>
</dbReference>
<feature type="DNA-binding region" description="H-T-H motif" evidence="5">
    <location>
        <begin position="33"/>
        <end position="52"/>
    </location>
</feature>
<evidence type="ECO:0000313" key="7">
    <source>
        <dbReference type="EMBL" id="RKR88617.1"/>
    </source>
</evidence>
<dbReference type="SUPFAM" id="SSF46689">
    <property type="entry name" value="Homeodomain-like"/>
    <property type="match status" value="1"/>
</dbReference>
<name>A0A495JI82_9ACTN</name>
<evidence type="ECO:0000259" key="6">
    <source>
        <dbReference type="PROSITE" id="PS50977"/>
    </source>
</evidence>
<dbReference type="InterPro" id="IPR009057">
    <property type="entry name" value="Homeodomain-like_sf"/>
</dbReference>
<sequence length="211" mass="23268">MPRVSDEHLAARRQQILDAARRCFLRNGFHNTSMQDVITEADLSVGAVYRYFKSKNELITSIAESVIGSADQVFVEIAQHDPPLSLDEALDRALAFVDTQTGPDGVLRIAIQVWAESLRDPALAEFVAEKYTRFRGQFAVIAERARDIGELPPHTDPEATGAALFGLIPGYFLQRVLTGGPDHATYLDGVRTLLEATQPRVRTAGDRVPQP</sequence>
<dbReference type="RefSeq" id="WP_121157222.1">
    <property type="nucleotide sequence ID" value="NZ_RBKT01000001.1"/>
</dbReference>
<keyword evidence="8" id="KW-1185">Reference proteome</keyword>
<dbReference type="PROSITE" id="PS01081">
    <property type="entry name" value="HTH_TETR_1"/>
    <property type="match status" value="1"/>
</dbReference>
<dbReference type="GO" id="GO:0000976">
    <property type="term" value="F:transcription cis-regulatory region binding"/>
    <property type="evidence" value="ECO:0007669"/>
    <property type="project" value="TreeGrafter"/>
</dbReference>
<dbReference type="PANTHER" id="PTHR30055">
    <property type="entry name" value="HTH-TYPE TRANSCRIPTIONAL REGULATOR RUTR"/>
    <property type="match status" value="1"/>
</dbReference>
<dbReference type="InterPro" id="IPR050109">
    <property type="entry name" value="HTH-type_TetR-like_transc_reg"/>
</dbReference>
<dbReference type="Pfam" id="PF00440">
    <property type="entry name" value="TetR_N"/>
    <property type="match status" value="1"/>
</dbReference>
<evidence type="ECO:0000256" key="3">
    <source>
        <dbReference type="ARBA" id="ARBA00023125"/>
    </source>
</evidence>
<dbReference type="GO" id="GO:0045892">
    <property type="term" value="P:negative regulation of DNA-templated transcription"/>
    <property type="evidence" value="ECO:0007669"/>
    <property type="project" value="UniProtKB-ARBA"/>
</dbReference>
<keyword evidence="2" id="KW-0805">Transcription regulation</keyword>
<evidence type="ECO:0000256" key="4">
    <source>
        <dbReference type="ARBA" id="ARBA00023163"/>
    </source>
</evidence>
<dbReference type="InterPro" id="IPR039538">
    <property type="entry name" value="BetI_C"/>
</dbReference>
<comment type="caution">
    <text evidence="7">The sequence shown here is derived from an EMBL/GenBank/DDBJ whole genome shotgun (WGS) entry which is preliminary data.</text>
</comment>
<evidence type="ECO:0000256" key="5">
    <source>
        <dbReference type="PROSITE-ProRule" id="PRU00335"/>
    </source>
</evidence>
<proteinExistence type="predicted"/>
<dbReference type="Proteomes" id="UP000277671">
    <property type="component" value="Unassembled WGS sequence"/>
</dbReference>
<dbReference type="PRINTS" id="PR00455">
    <property type="entry name" value="HTHTETR"/>
</dbReference>
<dbReference type="PANTHER" id="PTHR30055:SF234">
    <property type="entry name" value="HTH-TYPE TRANSCRIPTIONAL REGULATOR BETI"/>
    <property type="match status" value="1"/>
</dbReference>
<evidence type="ECO:0000256" key="1">
    <source>
        <dbReference type="ARBA" id="ARBA00022491"/>
    </source>
</evidence>
<evidence type="ECO:0000256" key="2">
    <source>
        <dbReference type="ARBA" id="ARBA00023015"/>
    </source>
</evidence>
<keyword evidence="3 5" id="KW-0238">DNA-binding</keyword>
<dbReference type="InterPro" id="IPR023772">
    <property type="entry name" value="DNA-bd_HTH_TetR-type_CS"/>
</dbReference>
<dbReference type="InterPro" id="IPR036271">
    <property type="entry name" value="Tet_transcr_reg_TetR-rel_C_sf"/>
</dbReference>
<keyword evidence="1" id="KW-0678">Repressor</keyword>
<accession>A0A495JI82</accession>
<dbReference type="FunFam" id="1.10.10.60:FF:000141">
    <property type="entry name" value="TetR family transcriptional regulator"/>
    <property type="match status" value="1"/>
</dbReference>
<gene>
    <name evidence="7" type="ORF">BDK92_2945</name>
</gene>
<dbReference type="InterPro" id="IPR001647">
    <property type="entry name" value="HTH_TetR"/>
</dbReference>
<dbReference type="AlphaFoldDB" id="A0A495JI82"/>
<feature type="domain" description="HTH tetR-type" evidence="6">
    <location>
        <begin position="10"/>
        <end position="70"/>
    </location>
</feature>
<organism evidence="7 8">
    <name type="scientific">Micromonospora pisi</name>
    <dbReference type="NCBI Taxonomy" id="589240"/>
    <lineage>
        <taxon>Bacteria</taxon>
        <taxon>Bacillati</taxon>
        <taxon>Actinomycetota</taxon>
        <taxon>Actinomycetes</taxon>
        <taxon>Micromonosporales</taxon>
        <taxon>Micromonosporaceae</taxon>
        <taxon>Micromonospora</taxon>
    </lineage>
</organism>
<protein>
    <submittedName>
        <fullName evidence="7">TetR family transcriptional regulator</fullName>
    </submittedName>
</protein>
<dbReference type="Pfam" id="PF13977">
    <property type="entry name" value="TetR_C_6"/>
    <property type="match status" value="1"/>
</dbReference>
<reference evidence="7 8" key="1">
    <citation type="submission" date="2018-10" db="EMBL/GenBank/DDBJ databases">
        <title>Sequencing the genomes of 1000 actinobacteria strains.</title>
        <authorList>
            <person name="Klenk H.-P."/>
        </authorList>
    </citation>
    <scope>NUCLEOTIDE SEQUENCE [LARGE SCALE GENOMIC DNA]</scope>
    <source>
        <strain evidence="7 8">DSM 45175</strain>
    </source>
</reference>
<dbReference type="GO" id="GO:0003700">
    <property type="term" value="F:DNA-binding transcription factor activity"/>
    <property type="evidence" value="ECO:0007669"/>
    <property type="project" value="TreeGrafter"/>
</dbReference>
<dbReference type="PROSITE" id="PS50977">
    <property type="entry name" value="HTH_TETR_2"/>
    <property type="match status" value="1"/>
</dbReference>
<evidence type="ECO:0000313" key="8">
    <source>
        <dbReference type="Proteomes" id="UP000277671"/>
    </source>
</evidence>
<dbReference type="OrthoDB" id="5242390at2"/>